<evidence type="ECO:0000313" key="1">
    <source>
        <dbReference type="EMBL" id="KAK4724097.1"/>
    </source>
</evidence>
<dbReference type="PANTHER" id="PTHR31286">
    <property type="entry name" value="GLYCINE-RICH CELL WALL STRUCTURAL PROTEIN 1.8-LIKE"/>
    <property type="match status" value="1"/>
</dbReference>
<reference evidence="1 2" key="1">
    <citation type="submission" date="2023-10" db="EMBL/GenBank/DDBJ databases">
        <title>Genome-Wide Identification Analysis in wild type Solanum Pinnatisectum Reveals Some Genes Defensing Phytophthora Infestans.</title>
        <authorList>
            <person name="Sun C."/>
        </authorList>
    </citation>
    <scope>NUCLEOTIDE SEQUENCE [LARGE SCALE GENOMIC DNA]</scope>
    <source>
        <strain evidence="1">LQN</strain>
        <tissue evidence="1">Leaf</tissue>
    </source>
</reference>
<dbReference type="Proteomes" id="UP001311915">
    <property type="component" value="Unassembled WGS sequence"/>
</dbReference>
<keyword evidence="2" id="KW-1185">Reference proteome</keyword>
<dbReference type="EMBL" id="JAWPEI010000006">
    <property type="protein sequence ID" value="KAK4724097.1"/>
    <property type="molecule type" value="Genomic_DNA"/>
</dbReference>
<dbReference type="InterPro" id="IPR040256">
    <property type="entry name" value="At4g02000-like"/>
</dbReference>
<evidence type="ECO:0008006" key="3">
    <source>
        <dbReference type="Google" id="ProtNLM"/>
    </source>
</evidence>
<accession>A0AAV9LFM7</accession>
<dbReference type="AlphaFoldDB" id="A0AAV9LFM7"/>
<gene>
    <name evidence="1" type="ORF">R3W88_026876</name>
</gene>
<comment type="caution">
    <text evidence="1">The sequence shown here is derived from an EMBL/GenBank/DDBJ whole genome shotgun (WGS) entry which is preliminary data.</text>
</comment>
<evidence type="ECO:0000313" key="2">
    <source>
        <dbReference type="Proteomes" id="UP001311915"/>
    </source>
</evidence>
<dbReference type="PANTHER" id="PTHR31286:SF99">
    <property type="entry name" value="DUF4283 DOMAIN-CONTAINING PROTEIN"/>
    <property type="match status" value="1"/>
</dbReference>
<name>A0AAV9LFM7_9SOLN</name>
<sequence>MATILHGGPWFILNYFLLARKWEPKFVASSAQLSYSAIWVRLLDLPSKFYDDEIPSRVGNILGKLLKIDTCTSSTTSGKYACINGGVPLEQPLKSHIYISDHRQTVLYKGLNILCTSYRRLGHTKLFVHTPKCLHQRHKIWI</sequence>
<organism evidence="1 2">
    <name type="scientific">Solanum pinnatisectum</name>
    <name type="common">tansyleaf nightshade</name>
    <dbReference type="NCBI Taxonomy" id="50273"/>
    <lineage>
        <taxon>Eukaryota</taxon>
        <taxon>Viridiplantae</taxon>
        <taxon>Streptophyta</taxon>
        <taxon>Embryophyta</taxon>
        <taxon>Tracheophyta</taxon>
        <taxon>Spermatophyta</taxon>
        <taxon>Magnoliopsida</taxon>
        <taxon>eudicotyledons</taxon>
        <taxon>Gunneridae</taxon>
        <taxon>Pentapetalae</taxon>
        <taxon>asterids</taxon>
        <taxon>lamiids</taxon>
        <taxon>Solanales</taxon>
        <taxon>Solanaceae</taxon>
        <taxon>Solanoideae</taxon>
        <taxon>Solaneae</taxon>
        <taxon>Solanum</taxon>
    </lineage>
</organism>
<proteinExistence type="predicted"/>
<protein>
    <recommendedName>
        <fullName evidence="3">DUF4283 domain-containing protein</fullName>
    </recommendedName>
</protein>